<evidence type="ECO:0000313" key="2">
    <source>
        <dbReference type="Proteomes" id="UP001241377"/>
    </source>
</evidence>
<protein>
    <submittedName>
        <fullName evidence="1">Uncharacterized protein</fullName>
    </submittedName>
</protein>
<keyword evidence="2" id="KW-1185">Reference proteome</keyword>
<organism evidence="1 2">
    <name type="scientific">Naganishia cerealis</name>
    <dbReference type="NCBI Taxonomy" id="610337"/>
    <lineage>
        <taxon>Eukaryota</taxon>
        <taxon>Fungi</taxon>
        <taxon>Dikarya</taxon>
        <taxon>Basidiomycota</taxon>
        <taxon>Agaricomycotina</taxon>
        <taxon>Tremellomycetes</taxon>
        <taxon>Filobasidiales</taxon>
        <taxon>Filobasidiaceae</taxon>
        <taxon>Naganishia</taxon>
    </lineage>
</organism>
<name>A0ACC2VKE2_9TREE</name>
<comment type="caution">
    <text evidence="1">The sequence shown here is derived from an EMBL/GenBank/DDBJ whole genome shotgun (WGS) entry which is preliminary data.</text>
</comment>
<proteinExistence type="predicted"/>
<gene>
    <name evidence="1" type="ORF">QFC19_005983</name>
</gene>
<dbReference type="EMBL" id="JASBWR010000069">
    <property type="protein sequence ID" value="KAJ9099558.1"/>
    <property type="molecule type" value="Genomic_DNA"/>
</dbReference>
<dbReference type="Proteomes" id="UP001241377">
    <property type="component" value="Unassembled WGS sequence"/>
</dbReference>
<reference evidence="1" key="1">
    <citation type="submission" date="2023-04" db="EMBL/GenBank/DDBJ databases">
        <title>Draft Genome sequencing of Naganishia species isolated from polar environments using Oxford Nanopore Technology.</title>
        <authorList>
            <person name="Leo P."/>
            <person name="Venkateswaran K."/>
        </authorList>
    </citation>
    <scope>NUCLEOTIDE SEQUENCE</scope>
    <source>
        <strain evidence="1">MNA-CCFEE 5261</strain>
    </source>
</reference>
<evidence type="ECO:0000313" key="1">
    <source>
        <dbReference type="EMBL" id="KAJ9099558.1"/>
    </source>
</evidence>
<accession>A0ACC2VKE2</accession>
<sequence>MSSSNVFENPEGDDIANDIPNIDLHLSSDEDNDDDMDDQVVLFSSSDEYMLGEEIEDDLDDDYDFRDALRSAGNFRTKKKLSSSKSYWKRKMMRSDNRELDPEVRILLSQANEAFVRNDYQVALNLYLEVIKKDAKNFSAYKALGEIFKRQGKLNECCNYWLLAANIHPWNSPFWASVAELSNELGHIDQAIYCYGRAIQSDNTKNPKYIMERALLYKEKGQFGRALEGFQKVHRSFPTDSGIIKNLASVYVEQKRLNDAINLYMRILDQNMKSAPKQKLSVPKFGWPELNILCELYIQQHSWRIGIKVIKLVARWIQDRTAETWWDEVDDDSEFDSRRSPILDSLSEPQRSIARQKLYDIPVDIRFKIGYLRLGLEQKEEALRHFEFLLDEQDDIADLFFEAGKILEAHGYHEDALVYLSRVSMADENGPKVVSLLGKCYLEIGDYSLAMQAYRSLLSADPDNVDAKLALAEALYHLGEVDESLQLLRDVSTVRDTGVLQKAPEDSNTEPMEVDVEENLSLIKSKQLMRTSRSAKLSDEEKMELEDSAKRKVLEKYRRMQRLEAANDEVAIAAWIQLASQLVEMFVNVRSFFPRDKNRAFKGIVLYRRKKQMGLDEKLARVYNLYDGIVSDESYARLFLTSTTEYRGLSYDDWFKIFVQYAILLAKYDKNYEDASQVIEVAMEVSVFIQDKTKETTLKMVSLIFGVLRGDSGNSVMTNVRYFLTANQFSHYIYKFFMCCFSSGVEAWETFTNYNHQKFFLRQLKTYDSIITKKKITGMATISADLSGTNFSREHLELLYVYANLLGGTRSYVSSIVYLNRAYKEYNQDPMVCLVLGLAHVHRAMQRLSTNRHIQILQGLSYLLEYQQLKEKSSTVYDVQEINYNFGRLFHMLGLLSEAVEFYEKVLKMHEQIDDKNYDLLVEAAYNLSLIYNINGNSKLASDLIEKYLTI</sequence>